<feature type="compositionally biased region" description="Polar residues" evidence="1">
    <location>
        <begin position="50"/>
        <end position="61"/>
    </location>
</feature>
<dbReference type="EMBL" id="KN838894">
    <property type="protein sequence ID" value="KIJ92659.1"/>
    <property type="molecule type" value="Genomic_DNA"/>
</dbReference>
<protein>
    <submittedName>
        <fullName evidence="3">Uncharacterized protein</fullName>
    </submittedName>
</protein>
<keyword evidence="2" id="KW-0732">Signal</keyword>
<organism evidence="3 4">
    <name type="scientific">Laccaria amethystina LaAM-08-1</name>
    <dbReference type="NCBI Taxonomy" id="1095629"/>
    <lineage>
        <taxon>Eukaryota</taxon>
        <taxon>Fungi</taxon>
        <taxon>Dikarya</taxon>
        <taxon>Basidiomycota</taxon>
        <taxon>Agaricomycotina</taxon>
        <taxon>Agaricomycetes</taxon>
        <taxon>Agaricomycetidae</taxon>
        <taxon>Agaricales</taxon>
        <taxon>Agaricineae</taxon>
        <taxon>Hydnangiaceae</taxon>
        <taxon>Laccaria</taxon>
    </lineage>
</organism>
<evidence type="ECO:0000313" key="3">
    <source>
        <dbReference type="EMBL" id="KIJ92659.1"/>
    </source>
</evidence>
<keyword evidence="4" id="KW-1185">Reference proteome</keyword>
<feature type="chain" id="PRO_5002205374" evidence="2">
    <location>
        <begin position="38"/>
        <end position="401"/>
    </location>
</feature>
<name>A0A0C9WIB6_9AGAR</name>
<proteinExistence type="predicted"/>
<feature type="compositionally biased region" description="Polar residues" evidence="1">
    <location>
        <begin position="201"/>
        <end position="210"/>
    </location>
</feature>
<dbReference type="SUPFAM" id="SSF56973">
    <property type="entry name" value="Aerolisin/ETX pore-forming domain"/>
    <property type="match status" value="1"/>
</dbReference>
<feature type="compositionally biased region" description="Low complexity" evidence="1">
    <location>
        <begin position="152"/>
        <end position="162"/>
    </location>
</feature>
<feature type="compositionally biased region" description="Low complexity" evidence="1">
    <location>
        <begin position="62"/>
        <end position="145"/>
    </location>
</feature>
<reference evidence="3 4" key="1">
    <citation type="submission" date="2014-04" db="EMBL/GenBank/DDBJ databases">
        <authorList>
            <consortium name="DOE Joint Genome Institute"/>
            <person name="Kuo A."/>
            <person name="Kohler A."/>
            <person name="Nagy L.G."/>
            <person name="Floudas D."/>
            <person name="Copeland A."/>
            <person name="Barry K.W."/>
            <person name="Cichocki N."/>
            <person name="Veneault-Fourrey C."/>
            <person name="LaButti K."/>
            <person name="Lindquist E.A."/>
            <person name="Lipzen A."/>
            <person name="Lundell T."/>
            <person name="Morin E."/>
            <person name="Murat C."/>
            <person name="Sun H."/>
            <person name="Tunlid A."/>
            <person name="Henrissat B."/>
            <person name="Grigoriev I.V."/>
            <person name="Hibbett D.S."/>
            <person name="Martin F."/>
            <person name="Nordberg H.P."/>
            <person name="Cantor M.N."/>
            <person name="Hua S.X."/>
        </authorList>
    </citation>
    <scope>NUCLEOTIDE SEQUENCE [LARGE SCALE GENOMIC DNA]</scope>
    <source>
        <strain evidence="3 4">LaAM-08-1</strain>
    </source>
</reference>
<dbReference type="STRING" id="1095629.A0A0C9WIB6"/>
<gene>
    <name evidence="3" type="ORF">K443DRAFT_423429</name>
</gene>
<reference evidence="4" key="2">
    <citation type="submission" date="2015-01" db="EMBL/GenBank/DDBJ databases">
        <title>Evolutionary Origins and Diversification of the Mycorrhizal Mutualists.</title>
        <authorList>
            <consortium name="DOE Joint Genome Institute"/>
            <consortium name="Mycorrhizal Genomics Consortium"/>
            <person name="Kohler A."/>
            <person name="Kuo A."/>
            <person name="Nagy L.G."/>
            <person name="Floudas D."/>
            <person name="Copeland A."/>
            <person name="Barry K.W."/>
            <person name="Cichocki N."/>
            <person name="Veneault-Fourrey C."/>
            <person name="LaButti K."/>
            <person name="Lindquist E.A."/>
            <person name="Lipzen A."/>
            <person name="Lundell T."/>
            <person name="Morin E."/>
            <person name="Murat C."/>
            <person name="Riley R."/>
            <person name="Ohm R."/>
            <person name="Sun H."/>
            <person name="Tunlid A."/>
            <person name="Henrissat B."/>
            <person name="Grigoriev I.V."/>
            <person name="Hibbett D.S."/>
            <person name="Martin F."/>
        </authorList>
    </citation>
    <scope>NUCLEOTIDE SEQUENCE [LARGE SCALE GENOMIC DNA]</scope>
    <source>
        <strain evidence="4">LaAM-08-1</strain>
    </source>
</reference>
<evidence type="ECO:0000313" key="4">
    <source>
        <dbReference type="Proteomes" id="UP000054477"/>
    </source>
</evidence>
<dbReference type="AlphaFoldDB" id="A0A0C9WIB6"/>
<dbReference type="Proteomes" id="UP000054477">
    <property type="component" value="Unassembled WGS sequence"/>
</dbReference>
<feature type="region of interest" description="Disordered" evidence="1">
    <location>
        <begin position="50"/>
        <end position="210"/>
    </location>
</feature>
<accession>A0A0C9WIB6</accession>
<dbReference type="OrthoDB" id="3033621at2759"/>
<sequence>MQIGWDMRLSARPPLSYARTTVLVLVLSMISGTSIQAAPTTSLPVPARISTTSTTTAPGQITSTTATAPKSTTSTTTTAATQETITSTKPTTTTTAVLPGTITTTTPTTTTTTAPPETITSATTAPKPTTTTTTAPPETITTTNVVPPPTTPNAAPTPTTPNAAPPPATTNTTPSPATPNTALPPATTTAPSPEPTPEMAVSTSAVPPNPTESNNKFSLLWKCSPLAYLTTGQSNVGLQSYNFILGNPVSNCLNGTTAIDSEISGSISTSDTWSPGLSVGLQFGPLSLTGSAGWTHTITRTYTQSITIHVPPAQQGALIAIVDYNVSSGHMKVGSTDVYPVFSNQPTGNVKYDSAVIGCGDTFNANFSAPLPISGSRSLRRPMSSSMLFMSAILVGITYVL</sequence>
<dbReference type="HOGENOM" id="CLU_687098_0_0_1"/>
<feature type="compositionally biased region" description="Low complexity" evidence="1">
    <location>
        <begin position="169"/>
        <end position="191"/>
    </location>
</feature>
<evidence type="ECO:0000256" key="2">
    <source>
        <dbReference type="SAM" id="SignalP"/>
    </source>
</evidence>
<feature type="signal peptide" evidence="2">
    <location>
        <begin position="1"/>
        <end position="37"/>
    </location>
</feature>
<evidence type="ECO:0000256" key="1">
    <source>
        <dbReference type="SAM" id="MobiDB-lite"/>
    </source>
</evidence>